<accession>A0A318EG24</accession>
<protein>
    <submittedName>
        <fullName evidence="1">Uncharacterized protein</fullName>
    </submittedName>
</protein>
<evidence type="ECO:0000313" key="2">
    <source>
        <dbReference type="Proteomes" id="UP000247523"/>
    </source>
</evidence>
<organism evidence="1 2">
    <name type="scientific">Lachnotalea glycerini</name>
    <dbReference type="NCBI Taxonomy" id="1763509"/>
    <lineage>
        <taxon>Bacteria</taxon>
        <taxon>Bacillati</taxon>
        <taxon>Bacillota</taxon>
        <taxon>Clostridia</taxon>
        <taxon>Lachnospirales</taxon>
        <taxon>Lachnospiraceae</taxon>
        <taxon>Lachnotalea</taxon>
    </lineage>
</organism>
<sequence length="220" mass="25632">MKYWKKMKENAFEYYGGFSKEKAEMKMTVVPELSAFTINGSLMDRYEFINECANDIKGIFLRNSELRCYKFFLIANVEIINKNSRIENYKKVWKLLQNKWSLDKFDKGPEVELAIGDYSFYSSIAEFDMEDFSVALEIVASNFRKFTIIASKRENLLCESSVKDTFGVLFNASDVKFPMIDYFNLCINYCPKGDVVFRWGDSSEEITVGLIFNAELLEKI</sequence>
<dbReference type="RefSeq" id="WP_110292082.1">
    <property type="nucleotide sequence ID" value="NZ_QICS01000029.1"/>
</dbReference>
<gene>
    <name evidence="1" type="ORF">C8E03_1296</name>
</gene>
<evidence type="ECO:0000313" key="1">
    <source>
        <dbReference type="EMBL" id="PXV84495.1"/>
    </source>
</evidence>
<comment type="caution">
    <text evidence="1">The sequence shown here is derived from an EMBL/GenBank/DDBJ whole genome shotgun (WGS) entry which is preliminary data.</text>
</comment>
<dbReference type="EMBL" id="QICS01000029">
    <property type="protein sequence ID" value="PXV84495.1"/>
    <property type="molecule type" value="Genomic_DNA"/>
</dbReference>
<dbReference type="Proteomes" id="UP000247523">
    <property type="component" value="Unassembled WGS sequence"/>
</dbReference>
<reference evidence="1 2" key="1">
    <citation type="submission" date="2018-05" db="EMBL/GenBank/DDBJ databases">
        <title>Genomic Encyclopedia of Type Strains, Phase IV (KMG-IV): sequencing the most valuable type-strain genomes for metagenomic binning, comparative biology and taxonomic classification.</title>
        <authorList>
            <person name="Goeker M."/>
        </authorList>
    </citation>
    <scope>NUCLEOTIDE SEQUENCE [LARGE SCALE GENOMIC DNA]</scope>
    <source>
        <strain evidence="1 2">DSM 28816</strain>
    </source>
</reference>
<name>A0A318EG24_9FIRM</name>
<proteinExistence type="predicted"/>
<dbReference type="AlphaFoldDB" id="A0A318EG24"/>